<gene>
    <name evidence="1" type="ORF">TW71_05605</name>
</gene>
<dbReference type="OrthoDB" id="9785445at2"/>
<dbReference type="AlphaFoldDB" id="A0A837GC05"/>
<protein>
    <submittedName>
        <fullName evidence="1">Uncharacterized protein</fullName>
    </submittedName>
</protein>
<comment type="caution">
    <text evidence="1">The sequence shown here is derived from an EMBL/GenBank/DDBJ whole genome shotgun (WGS) entry which is preliminary data.</text>
</comment>
<sequence>MANPVTRGRIILVALVLMFALPAVIAKTFLANHWYESGVTNKGQLIEPKQSFDGLGISNPYASEQWQLGYLIPQQCDEFCQKQVYLLGQSHLALGKYQSRVAPVLLVSELSDTSVLEKGGFEAIKVNQAFHQVVSDFEYVIVDPLGQLVMRYPKVESQDDLVRQSKDVLADLRKLLKLSRVG</sequence>
<dbReference type="EMBL" id="JXXR01000003">
    <property type="protein sequence ID" value="KJY76813.1"/>
    <property type="molecule type" value="Genomic_DNA"/>
</dbReference>
<proteinExistence type="predicted"/>
<accession>A0A837GC05</accession>
<organism evidence="1">
    <name type="scientific">Vibrio coralliilyticus</name>
    <dbReference type="NCBI Taxonomy" id="190893"/>
    <lineage>
        <taxon>Bacteria</taxon>
        <taxon>Pseudomonadati</taxon>
        <taxon>Pseudomonadota</taxon>
        <taxon>Gammaproteobacteria</taxon>
        <taxon>Vibrionales</taxon>
        <taxon>Vibrionaceae</taxon>
        <taxon>Vibrio</taxon>
    </lineage>
</organism>
<dbReference type="RefSeq" id="WP_019276032.1">
    <property type="nucleotide sequence ID" value="NZ_CP024628.1"/>
</dbReference>
<evidence type="ECO:0000313" key="1">
    <source>
        <dbReference type="EMBL" id="KJY76813.1"/>
    </source>
</evidence>
<reference evidence="1" key="1">
    <citation type="journal article" date="2015" name="BMC Genomics">
        <title>Genome mining reveals unlocked bioactive potential of marine Gram-negative bacteria.</title>
        <authorList>
            <person name="Machado H."/>
            <person name="Sonnenschein E.C."/>
            <person name="Melchiorsen J."/>
            <person name="Gram L."/>
        </authorList>
    </citation>
    <scope>NUCLEOTIDE SEQUENCE</scope>
    <source>
        <strain evidence="1">S2052</strain>
    </source>
</reference>
<name>A0A837GC05_9VIBR</name>